<gene>
    <name evidence="3" type="ordered locus">CA_C1113</name>
</gene>
<dbReference type="KEGG" id="cac:CA_C1113"/>
<feature type="coiled-coil region" evidence="1">
    <location>
        <begin position="463"/>
        <end position="490"/>
    </location>
</feature>
<dbReference type="PATRIC" id="fig|272562.8.peg.1321"/>
<keyword evidence="4" id="KW-1185">Reference proteome</keyword>
<evidence type="ECO:0000259" key="2">
    <source>
        <dbReference type="PROSITE" id="PS51688"/>
    </source>
</evidence>
<dbReference type="EMBL" id="AE001437">
    <property type="protein sequence ID" value="AAK79087.1"/>
    <property type="molecule type" value="Genomic_DNA"/>
</dbReference>
<evidence type="ECO:0000313" key="4">
    <source>
        <dbReference type="Proteomes" id="UP000000814"/>
    </source>
</evidence>
<dbReference type="AlphaFoldDB" id="Q97K08"/>
<reference evidence="3 4" key="1">
    <citation type="journal article" date="2001" name="J. Bacteriol.">
        <title>Genome sequence and comparative analysis of the solvent-producing bacterium Clostridium acetobutylicum.</title>
        <authorList>
            <person name="Nolling J."/>
            <person name="Breton G."/>
            <person name="Omelchenko M.V."/>
            <person name="Makarova K.S."/>
            <person name="Zeng Q."/>
            <person name="Gibson R."/>
            <person name="Lee H.M."/>
            <person name="Dubois J."/>
            <person name="Qiu D."/>
            <person name="Hitti J."/>
            <person name="Wolf Y.I."/>
            <person name="Tatusov R.L."/>
            <person name="Sabathe F."/>
            <person name="Doucette-Stamm L."/>
            <person name="Soucaille P."/>
            <person name="Daly M.J."/>
            <person name="Bennett G.N."/>
            <person name="Koonin E.V."/>
            <person name="Smith D.R."/>
        </authorList>
    </citation>
    <scope>NUCLEOTIDE SEQUENCE [LARGE SCALE GENOMIC DNA]</scope>
    <source>
        <strain evidence="4">ATCC 824 / DSM 792 / JCM 1419 / LMG 5710 / VKM B-1787</strain>
    </source>
</reference>
<dbReference type="PIR" id="D97037">
    <property type="entry name" value="D97037"/>
</dbReference>
<dbReference type="InterPro" id="IPR030392">
    <property type="entry name" value="S74_ICA"/>
</dbReference>
<dbReference type="SMR" id="Q97K08"/>
<dbReference type="eggNOG" id="COG4926">
    <property type="taxonomic scope" value="Bacteria"/>
</dbReference>
<accession>Q97K08</accession>
<organism evidence="3 4">
    <name type="scientific">Clostridium acetobutylicum (strain ATCC 824 / DSM 792 / JCM 1419 / IAM 19013 / LMG 5710 / NBRC 13948 / NRRL B-527 / VKM B-1787 / 2291 / W)</name>
    <dbReference type="NCBI Taxonomy" id="272562"/>
    <lineage>
        <taxon>Bacteria</taxon>
        <taxon>Bacillati</taxon>
        <taxon>Bacillota</taxon>
        <taxon>Clostridia</taxon>
        <taxon>Eubacteriales</taxon>
        <taxon>Clostridiaceae</taxon>
        <taxon>Clostridium</taxon>
    </lineage>
</organism>
<dbReference type="PROSITE" id="PS51688">
    <property type="entry name" value="ICA"/>
    <property type="match status" value="1"/>
</dbReference>
<proteinExistence type="predicted"/>
<protein>
    <recommendedName>
        <fullName evidence="2">Peptidase S74 domain-containing protein</fullName>
    </recommendedName>
</protein>
<feature type="domain" description="Peptidase S74" evidence="2">
    <location>
        <begin position="382"/>
        <end position="477"/>
    </location>
</feature>
<dbReference type="Pfam" id="PF13884">
    <property type="entry name" value="Peptidase_S74"/>
    <property type="match status" value="1"/>
</dbReference>
<name>Q97K08_CLOAB</name>
<evidence type="ECO:0000313" key="3">
    <source>
        <dbReference type="EMBL" id="AAK79087.1"/>
    </source>
</evidence>
<evidence type="ECO:0000256" key="1">
    <source>
        <dbReference type="SAM" id="Coils"/>
    </source>
</evidence>
<dbReference type="OrthoDB" id="5056238at2"/>
<sequence>MTDDSNAITQNDLRKFVTGVILKIIDKRLSENKNTEIYPATIISTDSTNHYANIKITTGGQVSILNNVKNKSVNILNNGDKVFAVAPNGDLNNLYVGTNLIGNGINGQDIVANSIQANSIQANSITADEIQAGSITANEIASNTITAESGIIASLDAGKITTGVLSADRIDTNNLNARRITTPGSILHGTIGSWQEATQNINGFQLYNTQENRSVFRIADMNMTWAGDLLRYSVLQGNADGLILTPSNTTYNSNNSAEGFLDAAGQFIYLGGGTITLASGGQGGNSVNVSSSAIDIICNNTSANKGIGVSATAIEFEVGFDDGGKSWNYHLIRNTIDNGTSQDYYILSSRNVMDFIMNEDSNGLGVHCNNGTTYWAYNFNASDERLKTNIKPITTNCSSIINQINLKEFDFIKTGEHIEVGTIAQQLSKINKKFSKILYTTEDGTNFFAPDYNSILPYIIGAIQELSAKSKSLETRVTTLENSIQELKASK</sequence>
<dbReference type="Proteomes" id="UP000000814">
    <property type="component" value="Chromosome"/>
</dbReference>
<keyword evidence="1" id="KW-0175">Coiled coil</keyword>
<dbReference type="HOGENOM" id="CLU_555176_0_0_9"/>
<dbReference type="STRING" id="272562.CA_C1113"/>
<dbReference type="RefSeq" id="WP_010964428.1">
    <property type="nucleotide sequence ID" value="NC_003030.1"/>
</dbReference>